<dbReference type="Pfam" id="PF00005">
    <property type="entry name" value="ABC_tran"/>
    <property type="match status" value="1"/>
</dbReference>
<name>A0ABN2HTH8_9ACTN</name>
<sequence length="582" mass="61945">MRQVRVRLFLACLLATIASCLGLVMPLVLKWLVDGPLTSGDLSGIWLGGLVLVLLGATEAGIFGVRRWLTARPLADVEASMRESLYGRLQRLPSAFHDRWSSGQLLSRGTADLGQVHAFLAQPLTFLVVNAVTFVAGCVILLEQQWVLGLVLLVPVVPLTVLCSWFQARHVLASRRAQDLEGDLTTLVEESIRGIRVIKGFGRHRSQARAFEKMVFEVRGVELHRARLLASLSGMFVLLPEIAMGTTLALGVVQVADGTLAAGTLVAFLATVLVLRPVVESTGPLLAMCNQAATAVDRYCEIMDEPLPTQDHLPDVGLSAPPRPAALAFENVHFQYPNASMDAPGVLRGVDLRIEPGETMALVGSTGSGKTTLVGLVPRLYEPTAGRITLDGQDIADLPRSQLRTMVAVAFEDPALFSASVMENVLMGGEAATETDGAWALRVAQADGFVHLLPSGPHTQVGEQGLTLSGGERQRLALARAVVGRPRVLILDDPLSALDIHTEAAVERALRQVLATTTALIVAHRPSTALLADRVALLSDGVVAAVGTHRELLKTNPDYALLMSGIEPLTLGGGTGKGAKTS</sequence>
<feature type="domain" description="ABC transmembrane type-1" evidence="12">
    <location>
        <begin position="9"/>
        <end position="291"/>
    </location>
</feature>
<proteinExistence type="inferred from homology"/>
<dbReference type="InterPro" id="IPR036640">
    <property type="entry name" value="ABC1_TM_sf"/>
</dbReference>
<dbReference type="InterPro" id="IPR011527">
    <property type="entry name" value="ABC1_TM_dom"/>
</dbReference>
<dbReference type="PROSITE" id="PS51257">
    <property type="entry name" value="PROKAR_LIPOPROTEIN"/>
    <property type="match status" value="1"/>
</dbReference>
<dbReference type="PANTHER" id="PTHR24221">
    <property type="entry name" value="ATP-BINDING CASSETTE SUB-FAMILY B"/>
    <property type="match status" value="1"/>
</dbReference>
<gene>
    <name evidence="13" type="ORF">GCM10009765_48240</name>
</gene>
<dbReference type="InterPro" id="IPR027417">
    <property type="entry name" value="P-loop_NTPase"/>
</dbReference>
<dbReference type="InterPro" id="IPR003593">
    <property type="entry name" value="AAA+_ATPase"/>
</dbReference>
<evidence type="ECO:0000256" key="5">
    <source>
        <dbReference type="ARBA" id="ARBA00022840"/>
    </source>
</evidence>
<protein>
    <submittedName>
        <fullName evidence="13">ABC transporter ATP-binding protein</fullName>
    </submittedName>
</protein>
<evidence type="ECO:0000256" key="10">
    <source>
        <dbReference type="SAM" id="Phobius"/>
    </source>
</evidence>
<dbReference type="InterPro" id="IPR003439">
    <property type="entry name" value="ABC_transporter-like_ATP-bd"/>
</dbReference>
<evidence type="ECO:0000259" key="12">
    <source>
        <dbReference type="PROSITE" id="PS50929"/>
    </source>
</evidence>
<feature type="domain" description="ABC transporter" evidence="11">
    <location>
        <begin position="327"/>
        <end position="565"/>
    </location>
</feature>
<keyword evidence="8 10" id="KW-0472">Membrane</keyword>
<evidence type="ECO:0000256" key="8">
    <source>
        <dbReference type="ARBA" id="ARBA00023136"/>
    </source>
</evidence>
<feature type="transmembrane region" description="Helical" evidence="10">
    <location>
        <begin position="148"/>
        <end position="166"/>
    </location>
</feature>
<keyword evidence="5 13" id="KW-0067">ATP-binding</keyword>
<dbReference type="PROSITE" id="PS00211">
    <property type="entry name" value="ABC_TRANSPORTER_1"/>
    <property type="match status" value="1"/>
</dbReference>
<dbReference type="Pfam" id="PF00664">
    <property type="entry name" value="ABC_membrane"/>
    <property type="match status" value="1"/>
</dbReference>
<dbReference type="Gene3D" id="3.40.50.300">
    <property type="entry name" value="P-loop containing nucleotide triphosphate hydrolases"/>
    <property type="match status" value="1"/>
</dbReference>
<feature type="transmembrane region" description="Helical" evidence="10">
    <location>
        <begin position="44"/>
        <end position="65"/>
    </location>
</feature>
<dbReference type="SUPFAM" id="SSF52540">
    <property type="entry name" value="P-loop containing nucleoside triphosphate hydrolases"/>
    <property type="match status" value="1"/>
</dbReference>
<accession>A0ABN2HTH8</accession>
<keyword evidence="14" id="KW-1185">Reference proteome</keyword>
<evidence type="ECO:0000256" key="9">
    <source>
        <dbReference type="ARBA" id="ARBA00023455"/>
    </source>
</evidence>
<evidence type="ECO:0000313" key="14">
    <source>
        <dbReference type="Proteomes" id="UP001500618"/>
    </source>
</evidence>
<dbReference type="EMBL" id="BAAANY010000020">
    <property type="protein sequence ID" value="GAA1693302.1"/>
    <property type="molecule type" value="Genomic_DNA"/>
</dbReference>
<evidence type="ECO:0000256" key="7">
    <source>
        <dbReference type="ARBA" id="ARBA00022989"/>
    </source>
</evidence>
<comment type="caution">
    <text evidence="13">The sequence shown here is derived from an EMBL/GenBank/DDBJ whole genome shotgun (WGS) entry which is preliminary data.</text>
</comment>
<reference evidence="13 14" key="1">
    <citation type="journal article" date="2019" name="Int. J. Syst. Evol. Microbiol.">
        <title>The Global Catalogue of Microorganisms (GCM) 10K type strain sequencing project: providing services to taxonomists for standard genome sequencing and annotation.</title>
        <authorList>
            <consortium name="The Broad Institute Genomics Platform"/>
            <consortium name="The Broad Institute Genome Sequencing Center for Infectious Disease"/>
            <person name="Wu L."/>
            <person name="Ma J."/>
        </authorList>
    </citation>
    <scope>NUCLEOTIDE SEQUENCE [LARGE SCALE GENOMIC DNA]</scope>
    <source>
        <strain evidence="13 14">JCM 14718</strain>
    </source>
</reference>
<dbReference type="Gene3D" id="1.20.1560.10">
    <property type="entry name" value="ABC transporter type 1, transmembrane domain"/>
    <property type="match status" value="1"/>
</dbReference>
<keyword evidence="6" id="KW-1278">Translocase</keyword>
<feature type="transmembrane region" description="Helical" evidence="10">
    <location>
        <begin position="228"/>
        <end position="253"/>
    </location>
</feature>
<organism evidence="13 14">
    <name type="scientific">Fodinicola feengrottensis</name>
    <dbReference type="NCBI Taxonomy" id="435914"/>
    <lineage>
        <taxon>Bacteria</taxon>
        <taxon>Bacillati</taxon>
        <taxon>Actinomycetota</taxon>
        <taxon>Actinomycetes</taxon>
        <taxon>Mycobacteriales</taxon>
        <taxon>Fodinicola</taxon>
    </lineage>
</organism>
<evidence type="ECO:0000256" key="4">
    <source>
        <dbReference type="ARBA" id="ARBA00022741"/>
    </source>
</evidence>
<dbReference type="InterPro" id="IPR017871">
    <property type="entry name" value="ABC_transporter-like_CS"/>
</dbReference>
<evidence type="ECO:0000313" key="13">
    <source>
        <dbReference type="EMBL" id="GAA1693302.1"/>
    </source>
</evidence>
<evidence type="ECO:0000259" key="11">
    <source>
        <dbReference type="PROSITE" id="PS50893"/>
    </source>
</evidence>
<evidence type="ECO:0000256" key="3">
    <source>
        <dbReference type="ARBA" id="ARBA00022692"/>
    </source>
</evidence>
<dbReference type="InterPro" id="IPR039421">
    <property type="entry name" value="Type_1_exporter"/>
</dbReference>
<feature type="transmembrane region" description="Helical" evidence="10">
    <location>
        <begin position="259"/>
        <end position="279"/>
    </location>
</feature>
<keyword evidence="3 10" id="KW-0812">Transmembrane</keyword>
<dbReference type="SMART" id="SM00382">
    <property type="entry name" value="AAA"/>
    <property type="match status" value="1"/>
</dbReference>
<keyword evidence="2" id="KW-1003">Cell membrane</keyword>
<comment type="similarity">
    <text evidence="9">Belongs to the ABC transporter superfamily. Siderophore-Fe(3+) uptake transporter (SIUT) (TC 3.A.1.21) family.</text>
</comment>
<feature type="transmembrane region" description="Helical" evidence="10">
    <location>
        <begin position="124"/>
        <end position="142"/>
    </location>
</feature>
<keyword evidence="4" id="KW-0547">Nucleotide-binding</keyword>
<evidence type="ECO:0000256" key="6">
    <source>
        <dbReference type="ARBA" id="ARBA00022967"/>
    </source>
</evidence>
<dbReference type="PROSITE" id="PS50929">
    <property type="entry name" value="ABC_TM1F"/>
    <property type="match status" value="1"/>
</dbReference>
<evidence type="ECO:0000256" key="2">
    <source>
        <dbReference type="ARBA" id="ARBA00022519"/>
    </source>
</evidence>
<evidence type="ECO:0000256" key="1">
    <source>
        <dbReference type="ARBA" id="ARBA00004429"/>
    </source>
</evidence>
<keyword evidence="7 10" id="KW-1133">Transmembrane helix</keyword>
<dbReference type="PROSITE" id="PS50893">
    <property type="entry name" value="ABC_TRANSPORTER_2"/>
    <property type="match status" value="1"/>
</dbReference>
<dbReference type="PANTHER" id="PTHR24221:SF654">
    <property type="entry name" value="ATP-BINDING CASSETTE SUB-FAMILY B MEMBER 6"/>
    <property type="match status" value="1"/>
</dbReference>
<dbReference type="CDD" id="cd18543">
    <property type="entry name" value="ABC_6TM_Rv0194_D1_like"/>
    <property type="match status" value="1"/>
</dbReference>
<dbReference type="Proteomes" id="UP001500618">
    <property type="component" value="Unassembled WGS sequence"/>
</dbReference>
<keyword evidence="2" id="KW-0997">Cell inner membrane</keyword>
<dbReference type="GO" id="GO:0005524">
    <property type="term" value="F:ATP binding"/>
    <property type="evidence" value="ECO:0007669"/>
    <property type="project" value="UniProtKB-KW"/>
</dbReference>
<comment type="subcellular location">
    <subcellularLocation>
        <location evidence="1">Cell inner membrane</location>
        <topology evidence="1">Multi-pass membrane protein</topology>
    </subcellularLocation>
</comment>
<dbReference type="SUPFAM" id="SSF90123">
    <property type="entry name" value="ABC transporter transmembrane region"/>
    <property type="match status" value="1"/>
</dbReference>